<dbReference type="InterPro" id="IPR036322">
    <property type="entry name" value="WD40_repeat_dom_sf"/>
</dbReference>
<accession>A0A5J4NQ01</accession>
<evidence type="ECO:0000256" key="1">
    <source>
        <dbReference type="PROSITE-ProRule" id="PRU00221"/>
    </source>
</evidence>
<keyword evidence="3" id="KW-1185">Reference proteome</keyword>
<dbReference type="Proteomes" id="UP000324629">
    <property type="component" value="Unassembled WGS sequence"/>
</dbReference>
<comment type="caution">
    <text evidence="2">The sequence shown here is derived from an EMBL/GenBank/DDBJ whole genome shotgun (WGS) entry which is preliminary data.</text>
</comment>
<dbReference type="InterPro" id="IPR001680">
    <property type="entry name" value="WD40_rpt"/>
</dbReference>
<sequence>MDVILEIQPVKIDCLAEDESVSSTVSSISWSPYHSVIFAAANESALELWNLDTSTIEPYILETVSSDANTTSVLFSECSEVSQRLPSCFQSTKRLNKTNKLLYNLRLITRVYC</sequence>
<dbReference type="PROSITE" id="PS50082">
    <property type="entry name" value="WD_REPEATS_2"/>
    <property type="match status" value="1"/>
</dbReference>
<protein>
    <submittedName>
        <fullName evidence="2">Uncharacterized protein</fullName>
    </submittedName>
</protein>
<proteinExistence type="predicted"/>
<feature type="repeat" description="WD" evidence="1">
    <location>
        <begin position="18"/>
        <end position="59"/>
    </location>
</feature>
<gene>
    <name evidence="2" type="ORF">DEA37_0000514</name>
</gene>
<evidence type="ECO:0000313" key="2">
    <source>
        <dbReference type="EMBL" id="KAA3677643.1"/>
    </source>
</evidence>
<evidence type="ECO:0000313" key="3">
    <source>
        <dbReference type="Proteomes" id="UP000324629"/>
    </source>
</evidence>
<keyword evidence="1" id="KW-0853">WD repeat</keyword>
<dbReference type="SUPFAM" id="SSF50978">
    <property type="entry name" value="WD40 repeat-like"/>
    <property type="match status" value="1"/>
</dbReference>
<dbReference type="AlphaFoldDB" id="A0A5J4NQ01"/>
<reference evidence="2 3" key="1">
    <citation type="journal article" date="2019" name="Gigascience">
        <title>Whole-genome sequence of the oriental lung fluke Paragonimus westermani.</title>
        <authorList>
            <person name="Oey H."/>
            <person name="Zakrzewski M."/>
            <person name="Narain K."/>
            <person name="Devi K.R."/>
            <person name="Agatsuma T."/>
            <person name="Nawaratna S."/>
            <person name="Gobert G.N."/>
            <person name="Jones M.K."/>
            <person name="Ragan M.A."/>
            <person name="McManus D.P."/>
            <person name="Krause L."/>
        </authorList>
    </citation>
    <scope>NUCLEOTIDE SEQUENCE [LARGE SCALE GENOMIC DNA]</scope>
    <source>
        <strain evidence="2 3">IND2009</strain>
    </source>
</reference>
<dbReference type="EMBL" id="QNGE01001407">
    <property type="protein sequence ID" value="KAA3677643.1"/>
    <property type="molecule type" value="Genomic_DNA"/>
</dbReference>
<name>A0A5J4NQ01_9TREM</name>
<organism evidence="2 3">
    <name type="scientific">Paragonimus westermani</name>
    <dbReference type="NCBI Taxonomy" id="34504"/>
    <lineage>
        <taxon>Eukaryota</taxon>
        <taxon>Metazoa</taxon>
        <taxon>Spiralia</taxon>
        <taxon>Lophotrochozoa</taxon>
        <taxon>Platyhelminthes</taxon>
        <taxon>Trematoda</taxon>
        <taxon>Digenea</taxon>
        <taxon>Plagiorchiida</taxon>
        <taxon>Troglotremata</taxon>
        <taxon>Troglotrematidae</taxon>
        <taxon>Paragonimus</taxon>
    </lineage>
</organism>